<protein>
    <submittedName>
        <fullName evidence="1">Uncharacterized protein</fullName>
    </submittedName>
</protein>
<reference evidence="1 2" key="1">
    <citation type="journal article" date="2013" name="PLoS ONE">
        <title>Genomic and secretomic analyses reveal unique features of the lignocellulolytic enzyme system of Penicillium decumbens.</title>
        <authorList>
            <person name="Liu G."/>
            <person name="Zhang L."/>
            <person name="Wei X."/>
            <person name="Zou G."/>
            <person name="Qin Y."/>
            <person name="Ma L."/>
            <person name="Li J."/>
            <person name="Zheng H."/>
            <person name="Wang S."/>
            <person name="Wang C."/>
            <person name="Xun L."/>
            <person name="Zhao G.-P."/>
            <person name="Zhou Z."/>
            <person name="Qu Y."/>
        </authorList>
    </citation>
    <scope>NUCLEOTIDE SEQUENCE [LARGE SCALE GENOMIC DNA]</scope>
    <source>
        <strain evidence="2">114-2 / CGMCC 5302</strain>
    </source>
</reference>
<evidence type="ECO:0000313" key="2">
    <source>
        <dbReference type="Proteomes" id="UP000019376"/>
    </source>
</evidence>
<gene>
    <name evidence="1" type="ORF">PDE_06426</name>
</gene>
<dbReference type="Proteomes" id="UP000019376">
    <property type="component" value="Unassembled WGS sequence"/>
</dbReference>
<name>S7ZRZ7_PENO1</name>
<dbReference type="HOGENOM" id="CLU_1917775_0_0_1"/>
<proteinExistence type="predicted"/>
<dbReference type="AlphaFoldDB" id="S7ZRZ7"/>
<dbReference type="EMBL" id="KB644413">
    <property type="protein sequence ID" value="EPS31471.1"/>
    <property type="molecule type" value="Genomic_DNA"/>
</dbReference>
<organism evidence="1 2">
    <name type="scientific">Penicillium oxalicum (strain 114-2 / CGMCC 5302)</name>
    <name type="common">Penicillium decumbens</name>
    <dbReference type="NCBI Taxonomy" id="933388"/>
    <lineage>
        <taxon>Eukaryota</taxon>
        <taxon>Fungi</taxon>
        <taxon>Dikarya</taxon>
        <taxon>Ascomycota</taxon>
        <taxon>Pezizomycotina</taxon>
        <taxon>Eurotiomycetes</taxon>
        <taxon>Eurotiomycetidae</taxon>
        <taxon>Eurotiales</taxon>
        <taxon>Aspergillaceae</taxon>
        <taxon>Penicillium</taxon>
    </lineage>
</organism>
<evidence type="ECO:0000313" key="1">
    <source>
        <dbReference type="EMBL" id="EPS31471.1"/>
    </source>
</evidence>
<accession>S7ZRZ7</accession>
<sequence length="132" mass="14602">MGPHRSWINESVDSNDQDCTKRGRGLLGSCGTWLVPFLKPPSLISAIILLDVASPDPMFVALGSWRGSLSTFVRASSSTVADSMGILNDAPLQKNASKLDRYLSYSGIVNKTQWFIINRIKPTMRRFMLAIK</sequence>
<keyword evidence="2" id="KW-1185">Reference proteome</keyword>